<proteinExistence type="predicted"/>
<dbReference type="EMBL" id="GBXM01052232">
    <property type="protein sequence ID" value="JAH56345.1"/>
    <property type="molecule type" value="Transcribed_RNA"/>
</dbReference>
<reference evidence="2" key="2">
    <citation type="journal article" date="2015" name="Fish Shellfish Immunol.">
        <title>Early steps in the European eel (Anguilla anguilla)-Vibrio vulnificus interaction in the gills: Role of the RtxA13 toxin.</title>
        <authorList>
            <person name="Callol A."/>
            <person name="Pajuelo D."/>
            <person name="Ebbesson L."/>
            <person name="Teles M."/>
            <person name="MacKenzie S."/>
            <person name="Amaro C."/>
        </authorList>
    </citation>
    <scope>NUCLEOTIDE SEQUENCE</scope>
</reference>
<accession>A0A0E9TTY0</accession>
<reference evidence="2" key="1">
    <citation type="submission" date="2014-11" db="EMBL/GenBank/DDBJ databases">
        <authorList>
            <person name="Amaro Gonzalez C."/>
        </authorList>
    </citation>
    <scope>NUCLEOTIDE SEQUENCE</scope>
</reference>
<evidence type="ECO:0000256" key="1">
    <source>
        <dbReference type="SAM" id="Phobius"/>
    </source>
</evidence>
<evidence type="ECO:0000313" key="2">
    <source>
        <dbReference type="EMBL" id="JAH56345.1"/>
    </source>
</evidence>
<protein>
    <submittedName>
        <fullName evidence="2">Uncharacterized protein</fullName>
    </submittedName>
</protein>
<sequence>MAKAGRVGVYIPKISFYINLSCFFLSFLLFWKGV</sequence>
<feature type="transmembrane region" description="Helical" evidence="1">
    <location>
        <begin position="14"/>
        <end position="31"/>
    </location>
</feature>
<name>A0A0E9TTY0_ANGAN</name>
<keyword evidence="1" id="KW-0472">Membrane</keyword>
<dbReference type="AlphaFoldDB" id="A0A0E9TTY0"/>
<keyword evidence="1" id="KW-0812">Transmembrane</keyword>
<organism evidence="2">
    <name type="scientific">Anguilla anguilla</name>
    <name type="common">European freshwater eel</name>
    <name type="synonym">Muraena anguilla</name>
    <dbReference type="NCBI Taxonomy" id="7936"/>
    <lineage>
        <taxon>Eukaryota</taxon>
        <taxon>Metazoa</taxon>
        <taxon>Chordata</taxon>
        <taxon>Craniata</taxon>
        <taxon>Vertebrata</taxon>
        <taxon>Euteleostomi</taxon>
        <taxon>Actinopterygii</taxon>
        <taxon>Neopterygii</taxon>
        <taxon>Teleostei</taxon>
        <taxon>Anguilliformes</taxon>
        <taxon>Anguillidae</taxon>
        <taxon>Anguilla</taxon>
    </lineage>
</organism>
<keyword evidence="1" id="KW-1133">Transmembrane helix</keyword>